<evidence type="ECO:0000313" key="2">
    <source>
        <dbReference type="EMBL" id="KAA8571892.1"/>
    </source>
</evidence>
<reference evidence="2 3" key="1">
    <citation type="submission" date="2019-06" db="EMBL/GenBank/DDBJ databases">
        <title>Genome Sequence of the Brown Rot Fungal Pathogen Monilinia fructicola.</title>
        <authorList>
            <person name="De Miccolis Angelini R.M."/>
            <person name="Landi L."/>
            <person name="Abate D."/>
            <person name="Pollastro S."/>
            <person name="Romanazzi G."/>
            <person name="Faretra F."/>
        </authorList>
    </citation>
    <scope>NUCLEOTIDE SEQUENCE [LARGE SCALE GENOMIC DNA]</scope>
    <source>
        <strain evidence="2 3">Mfrc123</strain>
    </source>
</reference>
<protein>
    <submittedName>
        <fullName evidence="2">Uncharacterized protein</fullName>
    </submittedName>
</protein>
<proteinExistence type="predicted"/>
<organism evidence="2 3">
    <name type="scientific">Monilinia fructicola</name>
    <name type="common">Brown rot fungus</name>
    <name type="synonym">Ciboria fructicola</name>
    <dbReference type="NCBI Taxonomy" id="38448"/>
    <lineage>
        <taxon>Eukaryota</taxon>
        <taxon>Fungi</taxon>
        <taxon>Dikarya</taxon>
        <taxon>Ascomycota</taxon>
        <taxon>Pezizomycotina</taxon>
        <taxon>Leotiomycetes</taxon>
        <taxon>Helotiales</taxon>
        <taxon>Sclerotiniaceae</taxon>
        <taxon>Monilinia</taxon>
    </lineage>
</organism>
<dbReference type="AlphaFoldDB" id="A0A5M9JVS7"/>
<feature type="compositionally biased region" description="Basic and acidic residues" evidence="1">
    <location>
        <begin position="113"/>
        <end position="137"/>
    </location>
</feature>
<evidence type="ECO:0000256" key="1">
    <source>
        <dbReference type="SAM" id="MobiDB-lite"/>
    </source>
</evidence>
<evidence type="ECO:0000313" key="3">
    <source>
        <dbReference type="Proteomes" id="UP000322873"/>
    </source>
</evidence>
<sequence length="212" mass="24122">MLLHSSESPEVPTNVRGALDAAHEAIKAFFILYELFESESKVWWVFNHRAFLECMTIGNILQDVLKEEDGPEKLRRDPMFVRAKGDLVRMIEIMTKMGTGENASQSPVDETSEERLRERRREDERGEEKRREEKRGDETAKLGTVVLTVLSCHAALFHNSPRPSISYLSINPSIHPSICPSVHPAKEKRTKEKTKLPQKGSVSQLTLLAQRS</sequence>
<comment type="caution">
    <text evidence="2">The sequence shown here is derived from an EMBL/GenBank/DDBJ whole genome shotgun (WGS) entry which is preliminary data.</text>
</comment>
<dbReference type="Proteomes" id="UP000322873">
    <property type="component" value="Unassembled WGS sequence"/>
</dbReference>
<feature type="region of interest" description="Disordered" evidence="1">
    <location>
        <begin position="182"/>
        <end position="212"/>
    </location>
</feature>
<feature type="compositionally biased region" description="Basic and acidic residues" evidence="1">
    <location>
        <begin position="184"/>
        <end position="195"/>
    </location>
</feature>
<gene>
    <name evidence="2" type="ORF">EYC84_001844</name>
</gene>
<dbReference type="VEuPathDB" id="FungiDB:MFRU_076g00070"/>
<feature type="region of interest" description="Disordered" evidence="1">
    <location>
        <begin position="96"/>
        <end position="137"/>
    </location>
</feature>
<feature type="compositionally biased region" description="Polar residues" evidence="1">
    <location>
        <begin position="200"/>
        <end position="212"/>
    </location>
</feature>
<dbReference type="EMBL" id="VICG01000005">
    <property type="protein sequence ID" value="KAA8571892.1"/>
    <property type="molecule type" value="Genomic_DNA"/>
</dbReference>
<keyword evidence="3" id="KW-1185">Reference proteome</keyword>
<name>A0A5M9JVS7_MONFR</name>
<accession>A0A5M9JVS7</accession>